<dbReference type="InterPro" id="IPR050832">
    <property type="entry name" value="Bact_Acetyltransf"/>
</dbReference>
<dbReference type="Proteomes" id="UP000689129">
    <property type="component" value="Unassembled WGS sequence"/>
</dbReference>
<name>A0A8I2ZE93_VERLO</name>
<dbReference type="InterPro" id="IPR000182">
    <property type="entry name" value="GNAT_dom"/>
</dbReference>
<keyword evidence="1 5" id="KW-0808">Transferase</keyword>
<feature type="region of interest" description="Disordered" evidence="3">
    <location>
        <begin position="1"/>
        <end position="41"/>
    </location>
</feature>
<evidence type="ECO:0000313" key="6">
    <source>
        <dbReference type="Proteomes" id="UP000689129"/>
    </source>
</evidence>
<feature type="domain" description="N-acetyltransferase" evidence="4">
    <location>
        <begin position="71"/>
        <end position="209"/>
    </location>
</feature>
<gene>
    <name evidence="5" type="ORF">HYQ45_013435</name>
</gene>
<evidence type="ECO:0000256" key="1">
    <source>
        <dbReference type="ARBA" id="ARBA00022679"/>
    </source>
</evidence>
<dbReference type="PROSITE" id="PS51186">
    <property type="entry name" value="GNAT"/>
    <property type="match status" value="1"/>
</dbReference>
<feature type="compositionally biased region" description="Polar residues" evidence="3">
    <location>
        <begin position="14"/>
        <end position="23"/>
    </location>
</feature>
<organism evidence="5 6">
    <name type="scientific">Verticillium longisporum</name>
    <name type="common">Verticillium dahliae var. longisporum</name>
    <dbReference type="NCBI Taxonomy" id="100787"/>
    <lineage>
        <taxon>Eukaryota</taxon>
        <taxon>Fungi</taxon>
        <taxon>Dikarya</taxon>
        <taxon>Ascomycota</taxon>
        <taxon>Pezizomycotina</taxon>
        <taxon>Sordariomycetes</taxon>
        <taxon>Hypocreomycetidae</taxon>
        <taxon>Glomerellales</taxon>
        <taxon>Plectosphaerellaceae</taxon>
        <taxon>Verticillium</taxon>
    </lineage>
</organism>
<evidence type="ECO:0000256" key="2">
    <source>
        <dbReference type="ARBA" id="ARBA00023315"/>
    </source>
</evidence>
<dbReference type="PANTHER" id="PTHR43877">
    <property type="entry name" value="AMINOALKYLPHOSPHONATE N-ACETYLTRANSFERASE-RELATED-RELATED"/>
    <property type="match status" value="1"/>
</dbReference>
<sequence length="222" mass="23438">MDLVTPTDPPKLTPQGTASTQAASDHHAGPGDRAASSPPAVRVLPGYRPGFLARCLDMHMAYYHALTGWGLAFETALARDFGDILVRLASSPTSQVWSALGPDDHILGTVLLDASAADVAGAAPRRRAQLRGFIIDPAARGLGVGRKMLDAVMAHVRAAGVEEVMLHTMGSLEAAVHLYRGAGFVVESVYEQVVWEVSLPQMRLVWRADGGAAVQAAELGPL</sequence>
<dbReference type="EMBL" id="JAEMWZ010000322">
    <property type="protein sequence ID" value="KAG7125031.1"/>
    <property type="molecule type" value="Genomic_DNA"/>
</dbReference>
<dbReference type="CDD" id="cd04301">
    <property type="entry name" value="NAT_SF"/>
    <property type="match status" value="1"/>
</dbReference>
<dbReference type="Pfam" id="PF00583">
    <property type="entry name" value="Acetyltransf_1"/>
    <property type="match status" value="1"/>
</dbReference>
<dbReference type="AlphaFoldDB" id="A0A8I2ZE93"/>
<evidence type="ECO:0000259" key="4">
    <source>
        <dbReference type="PROSITE" id="PS51186"/>
    </source>
</evidence>
<protein>
    <submittedName>
        <fullName evidence="5">Mycothiol acetyltransferase like protein</fullName>
    </submittedName>
</protein>
<dbReference type="PANTHER" id="PTHR43877:SF2">
    <property type="entry name" value="AMINOALKYLPHOSPHONATE N-ACETYLTRANSFERASE-RELATED"/>
    <property type="match status" value="1"/>
</dbReference>
<comment type="caution">
    <text evidence="5">The sequence shown here is derived from an EMBL/GenBank/DDBJ whole genome shotgun (WGS) entry which is preliminary data.</text>
</comment>
<accession>A0A8I2ZE93</accession>
<keyword evidence="2" id="KW-0012">Acyltransferase</keyword>
<evidence type="ECO:0000256" key="3">
    <source>
        <dbReference type="SAM" id="MobiDB-lite"/>
    </source>
</evidence>
<evidence type="ECO:0000313" key="5">
    <source>
        <dbReference type="EMBL" id="KAG7125031.1"/>
    </source>
</evidence>
<proteinExistence type="predicted"/>
<dbReference type="GO" id="GO:0016747">
    <property type="term" value="F:acyltransferase activity, transferring groups other than amino-acyl groups"/>
    <property type="evidence" value="ECO:0007669"/>
    <property type="project" value="InterPro"/>
</dbReference>
<reference evidence="5" key="1">
    <citation type="journal article" date="2021" name="Mol. Plant Pathol.">
        <title>A 20-kb lineage-specific genomic region tames virulence in pathogenic amphidiploid Verticillium longisporum.</title>
        <authorList>
            <person name="Harting R."/>
            <person name="Starke J."/>
            <person name="Kusch H."/>
            <person name="Poggeler S."/>
            <person name="Maurus I."/>
            <person name="Schluter R."/>
            <person name="Landesfeind M."/>
            <person name="Bulla I."/>
            <person name="Nowrousian M."/>
            <person name="de Jonge R."/>
            <person name="Stahlhut G."/>
            <person name="Hoff K.J."/>
            <person name="Asshauer K.P."/>
            <person name="Thurmer A."/>
            <person name="Stanke M."/>
            <person name="Daniel R."/>
            <person name="Morgenstern B."/>
            <person name="Thomma B.P.H.J."/>
            <person name="Kronstad J.W."/>
            <person name="Braus-Stromeyer S.A."/>
            <person name="Braus G.H."/>
        </authorList>
    </citation>
    <scope>NUCLEOTIDE SEQUENCE</scope>
    <source>
        <strain evidence="5">Vl32</strain>
    </source>
</reference>
<dbReference type="OrthoDB" id="41532at2759"/>